<evidence type="ECO:0000256" key="1">
    <source>
        <dbReference type="SAM" id="SignalP"/>
    </source>
</evidence>
<name>A0A1G8KZG2_9BACI</name>
<evidence type="ECO:0000313" key="2">
    <source>
        <dbReference type="EMBL" id="SDI48769.1"/>
    </source>
</evidence>
<evidence type="ECO:0008006" key="4">
    <source>
        <dbReference type="Google" id="ProtNLM"/>
    </source>
</evidence>
<sequence>MKKLLMTLMVAACVAGSGFSVGMVDVHEQANPSDNIEP</sequence>
<protein>
    <recommendedName>
        <fullName evidence="4">PapR protein</fullName>
    </recommendedName>
</protein>
<accession>A0A1G8KZG2</accession>
<proteinExistence type="predicted"/>
<dbReference type="AlphaFoldDB" id="A0A1G8KZG2"/>
<feature type="chain" id="PRO_5011632388" description="PapR protein" evidence="1">
    <location>
        <begin position="23"/>
        <end position="38"/>
    </location>
</feature>
<keyword evidence="1" id="KW-0732">Signal</keyword>
<feature type="signal peptide" evidence="1">
    <location>
        <begin position="1"/>
        <end position="22"/>
    </location>
</feature>
<reference evidence="2 3" key="1">
    <citation type="submission" date="2016-10" db="EMBL/GenBank/DDBJ databases">
        <authorList>
            <person name="de Groot N.N."/>
        </authorList>
    </citation>
    <scope>NUCLEOTIDE SEQUENCE [LARGE SCALE GENOMIC DNA]</scope>
    <source>
        <strain evidence="2 3">DSM 21771</strain>
    </source>
</reference>
<gene>
    <name evidence="2" type="ORF">SAMN04488123_102396</name>
</gene>
<organism evidence="2 3">
    <name type="scientific">Natribacillus halophilus</name>
    <dbReference type="NCBI Taxonomy" id="549003"/>
    <lineage>
        <taxon>Bacteria</taxon>
        <taxon>Bacillati</taxon>
        <taxon>Bacillota</taxon>
        <taxon>Bacilli</taxon>
        <taxon>Bacillales</taxon>
        <taxon>Bacillaceae</taxon>
        <taxon>Natribacillus</taxon>
    </lineage>
</organism>
<evidence type="ECO:0000313" key="3">
    <source>
        <dbReference type="Proteomes" id="UP000198853"/>
    </source>
</evidence>
<dbReference type="EMBL" id="FNEN01000002">
    <property type="protein sequence ID" value="SDI48769.1"/>
    <property type="molecule type" value="Genomic_DNA"/>
</dbReference>
<keyword evidence="3" id="KW-1185">Reference proteome</keyword>
<dbReference type="Proteomes" id="UP000198853">
    <property type="component" value="Unassembled WGS sequence"/>
</dbReference>